<dbReference type="Gene3D" id="1.20.1530.20">
    <property type="match status" value="1"/>
</dbReference>
<sequence>MEGFLLNATLYLLCIVLAVPLASRLGLGSVLGYLLIGLMLGPVLGLVGAEMVTLRHVSEIGVVMMLFLIGLELDPRALWAMRNKLVGMGGLQVLSTVALVTAAAIAFGQTWQSALAMGMIFSLSSTAIVLQTLTEKKLMNTPGGRSAFSVLLMQDIAVIPMLAIMPFLASPEIRAAGTEGGHGAMHLIGSLPAWGVTLVTLGAVAGTVLAGHYLVRPLYRYVQAARLRELNTAMALVIVAGIASLMLMVGLSPALGTFLAGVVLANSEFRHELESSIEPFKGLLLGLFFITVGAGMDFSVFWDAPILLPVYVTGLVMIKVAVLYGLAMAFRLDRQSRWLFTLGLAQAGEFGFVLVGFASTQRIMPPDIVTMSSLVIALSMLITPALFILHDVIAKVLQGRGGARPAADPIDETHPVIIAGIDRFGLTVNRMIALTGGKTTAIDDDLRAVRRVRKLGFKAYYGDATRPALLASAGIDTAEVLVVCIGDAKAATTLVRYARRIRPDLFIIARARDREHVFELYRAGADETVREVYDSALRCGRQVLERSGLSAYEAENAERTLVTFDRTALRDLAKVWRPGVPLEDNADYIELNRRLQADLEHAFAETLLHEAPPPRSQTEATSPADILAEADGNPERQTGRTQT</sequence>
<feature type="transmembrane region" description="Helical" evidence="12">
    <location>
        <begin position="146"/>
        <end position="169"/>
    </location>
</feature>
<evidence type="ECO:0000256" key="8">
    <source>
        <dbReference type="ARBA" id="ARBA00022989"/>
    </source>
</evidence>
<feature type="transmembrane region" description="Helical" evidence="12">
    <location>
        <begin position="6"/>
        <end position="23"/>
    </location>
</feature>
<dbReference type="PANTHER" id="PTHR46157:SF4">
    <property type="entry name" value="K(+) EFFLUX ANTIPORTER 3, CHLOROPLASTIC"/>
    <property type="match status" value="1"/>
</dbReference>
<keyword evidence="3" id="KW-0813">Transport</keyword>
<evidence type="ECO:0000256" key="1">
    <source>
        <dbReference type="ARBA" id="ARBA00004127"/>
    </source>
</evidence>
<proteinExistence type="inferred from homology"/>
<evidence type="ECO:0000256" key="9">
    <source>
        <dbReference type="ARBA" id="ARBA00023065"/>
    </source>
</evidence>
<dbReference type="AlphaFoldDB" id="A0A0D6B5U9"/>
<dbReference type="InterPro" id="IPR006153">
    <property type="entry name" value="Cation/H_exchanger_TM"/>
</dbReference>
<dbReference type="GO" id="GO:0005886">
    <property type="term" value="C:plasma membrane"/>
    <property type="evidence" value="ECO:0007669"/>
    <property type="project" value="TreeGrafter"/>
</dbReference>
<reference evidence="14 15" key="1">
    <citation type="submission" date="2015-02" db="EMBL/GenBank/DDBJ databases">
        <title>Genome sequene of Rhodovulum sulfidophilum DSM 2351.</title>
        <authorList>
            <person name="Nagao N."/>
        </authorList>
    </citation>
    <scope>NUCLEOTIDE SEQUENCE [LARGE SCALE GENOMIC DNA]</scope>
    <source>
        <strain evidence="14 15">DSM 2351</strain>
    </source>
</reference>
<evidence type="ECO:0000256" key="5">
    <source>
        <dbReference type="ARBA" id="ARBA00022538"/>
    </source>
</evidence>
<evidence type="ECO:0000313" key="14">
    <source>
        <dbReference type="EMBL" id="BAQ70492.1"/>
    </source>
</evidence>
<dbReference type="Proteomes" id="UP000064912">
    <property type="component" value="Chromosome"/>
</dbReference>
<dbReference type="eggNOG" id="COG1226">
    <property type="taxonomic scope" value="Bacteria"/>
</dbReference>
<dbReference type="SUPFAM" id="SSF51735">
    <property type="entry name" value="NAD(P)-binding Rossmann-fold domains"/>
    <property type="match status" value="1"/>
</dbReference>
<evidence type="ECO:0000256" key="4">
    <source>
        <dbReference type="ARBA" id="ARBA00022449"/>
    </source>
</evidence>
<dbReference type="GO" id="GO:0015297">
    <property type="term" value="F:antiporter activity"/>
    <property type="evidence" value="ECO:0007669"/>
    <property type="project" value="UniProtKB-KW"/>
</dbReference>
<dbReference type="InterPro" id="IPR038770">
    <property type="entry name" value="Na+/solute_symporter_sf"/>
</dbReference>
<feature type="transmembrane region" description="Helical" evidence="12">
    <location>
        <begin position="114"/>
        <end position="134"/>
    </location>
</feature>
<evidence type="ECO:0000256" key="6">
    <source>
        <dbReference type="ARBA" id="ARBA00022692"/>
    </source>
</evidence>
<dbReference type="GO" id="GO:0012505">
    <property type="term" value="C:endomembrane system"/>
    <property type="evidence" value="ECO:0007669"/>
    <property type="project" value="UniProtKB-SubCell"/>
</dbReference>
<protein>
    <submittedName>
        <fullName evidence="14">Glutathione-regulated potassium-efflux system protein</fullName>
    </submittedName>
</protein>
<feature type="transmembrane region" description="Helical" evidence="12">
    <location>
        <begin position="369"/>
        <end position="389"/>
    </location>
</feature>
<keyword evidence="6 12" id="KW-0812">Transmembrane</keyword>
<evidence type="ECO:0000256" key="3">
    <source>
        <dbReference type="ARBA" id="ARBA00022448"/>
    </source>
</evidence>
<gene>
    <name evidence="14" type="ORF">NHU_03358</name>
</gene>
<dbReference type="GO" id="GO:1902600">
    <property type="term" value="P:proton transmembrane transport"/>
    <property type="evidence" value="ECO:0007669"/>
    <property type="project" value="InterPro"/>
</dbReference>
<accession>A0A0D6B5U9</accession>
<evidence type="ECO:0000256" key="12">
    <source>
        <dbReference type="SAM" id="Phobius"/>
    </source>
</evidence>
<keyword evidence="4" id="KW-0050">Antiport</keyword>
<evidence type="ECO:0000259" key="13">
    <source>
        <dbReference type="PROSITE" id="PS51201"/>
    </source>
</evidence>
<keyword evidence="8 12" id="KW-1133">Transmembrane helix</keyword>
<dbReference type="PROSITE" id="PS51201">
    <property type="entry name" value="RCK_N"/>
    <property type="match status" value="1"/>
</dbReference>
<dbReference type="Pfam" id="PF00999">
    <property type="entry name" value="Na_H_Exchanger"/>
    <property type="match status" value="1"/>
</dbReference>
<keyword evidence="5" id="KW-0633">Potassium transport</keyword>
<keyword evidence="9" id="KW-0406">Ion transport</keyword>
<comment type="subcellular location">
    <subcellularLocation>
        <location evidence="1">Endomembrane system</location>
        <topology evidence="1">Multi-pass membrane protein</topology>
    </subcellularLocation>
</comment>
<comment type="similarity">
    <text evidence="2">Belongs to the monovalent cation:proton antiporter 2 (CPA2) transporter (TC 2.A.37) family.</text>
</comment>
<feature type="transmembrane region" description="Helical" evidence="12">
    <location>
        <begin position="309"/>
        <end position="332"/>
    </location>
</feature>
<feature type="transmembrane region" description="Helical" evidence="12">
    <location>
        <begin position="338"/>
        <end position="357"/>
    </location>
</feature>
<dbReference type="KEGG" id="rsu:NHU_03358"/>
<dbReference type="Gene3D" id="3.40.50.720">
    <property type="entry name" value="NAD(P)-binding Rossmann-like Domain"/>
    <property type="match status" value="1"/>
</dbReference>
<keyword evidence="10 12" id="KW-0472">Membrane</keyword>
<dbReference type="InterPro" id="IPR003148">
    <property type="entry name" value="RCK_N"/>
</dbReference>
<dbReference type="InterPro" id="IPR036291">
    <property type="entry name" value="NAD(P)-bd_dom_sf"/>
</dbReference>
<dbReference type="GO" id="GO:0008324">
    <property type="term" value="F:monoatomic cation transmembrane transporter activity"/>
    <property type="evidence" value="ECO:0007669"/>
    <property type="project" value="InterPro"/>
</dbReference>
<evidence type="ECO:0000256" key="10">
    <source>
        <dbReference type="ARBA" id="ARBA00023136"/>
    </source>
</evidence>
<feature type="compositionally biased region" description="Basic and acidic residues" evidence="11">
    <location>
        <begin position="633"/>
        <end position="643"/>
    </location>
</feature>
<dbReference type="GO" id="GO:0006813">
    <property type="term" value="P:potassium ion transport"/>
    <property type="evidence" value="ECO:0007669"/>
    <property type="project" value="UniProtKB-KW"/>
</dbReference>
<dbReference type="FunFam" id="3.40.50.720:FF:000036">
    <property type="entry name" value="Glutathione-regulated potassium-efflux system protein KefB"/>
    <property type="match status" value="1"/>
</dbReference>
<dbReference type="EMBL" id="AP014800">
    <property type="protein sequence ID" value="BAQ70492.1"/>
    <property type="molecule type" value="Genomic_DNA"/>
</dbReference>
<feature type="region of interest" description="Disordered" evidence="11">
    <location>
        <begin position="608"/>
        <end position="643"/>
    </location>
</feature>
<dbReference type="Pfam" id="PF02254">
    <property type="entry name" value="TrkA_N"/>
    <property type="match status" value="1"/>
</dbReference>
<evidence type="ECO:0000256" key="7">
    <source>
        <dbReference type="ARBA" id="ARBA00022958"/>
    </source>
</evidence>
<dbReference type="PATRIC" id="fig|35806.4.peg.3448"/>
<dbReference type="PANTHER" id="PTHR46157">
    <property type="entry name" value="K(+) EFFLUX ANTIPORTER 3, CHLOROPLASTIC"/>
    <property type="match status" value="1"/>
</dbReference>
<dbReference type="eggNOG" id="COG0475">
    <property type="taxonomic scope" value="Bacteria"/>
</dbReference>
<feature type="domain" description="RCK N-terminal" evidence="13">
    <location>
        <begin position="413"/>
        <end position="530"/>
    </location>
</feature>
<feature type="transmembrane region" description="Helical" evidence="12">
    <location>
        <begin position="30"/>
        <end position="48"/>
    </location>
</feature>
<organism evidence="14 15">
    <name type="scientific">Rhodovulum sulfidophilum</name>
    <name type="common">Rhodobacter sulfidophilus</name>
    <dbReference type="NCBI Taxonomy" id="35806"/>
    <lineage>
        <taxon>Bacteria</taxon>
        <taxon>Pseudomonadati</taxon>
        <taxon>Pseudomonadota</taxon>
        <taxon>Alphaproteobacteria</taxon>
        <taxon>Rhodobacterales</taxon>
        <taxon>Paracoccaceae</taxon>
        <taxon>Rhodovulum</taxon>
    </lineage>
</organism>
<evidence type="ECO:0000256" key="11">
    <source>
        <dbReference type="SAM" id="MobiDB-lite"/>
    </source>
</evidence>
<feature type="transmembrane region" description="Helical" evidence="12">
    <location>
        <begin position="236"/>
        <end position="263"/>
    </location>
</feature>
<evidence type="ECO:0000313" key="15">
    <source>
        <dbReference type="Proteomes" id="UP000064912"/>
    </source>
</evidence>
<name>A0A0D6B5U9_RHOSU</name>
<feature type="transmembrane region" description="Helical" evidence="12">
    <location>
        <begin position="54"/>
        <end position="73"/>
    </location>
</feature>
<dbReference type="NCBIfam" id="TIGR00932">
    <property type="entry name" value="2a37"/>
    <property type="match status" value="1"/>
</dbReference>
<keyword evidence="7" id="KW-0630">Potassium</keyword>
<feature type="transmembrane region" description="Helical" evidence="12">
    <location>
        <begin position="85"/>
        <end position="108"/>
    </location>
</feature>
<dbReference type="InterPro" id="IPR004771">
    <property type="entry name" value="K/H_exchanger"/>
</dbReference>
<evidence type="ECO:0000256" key="2">
    <source>
        <dbReference type="ARBA" id="ARBA00005551"/>
    </source>
</evidence>
<feature type="transmembrane region" description="Helical" evidence="12">
    <location>
        <begin position="193"/>
        <end position="215"/>
    </location>
</feature>